<dbReference type="InterPro" id="IPR005333">
    <property type="entry name" value="Transcription_factor_TCP"/>
</dbReference>
<keyword evidence="3" id="KW-0238">DNA-binding</keyword>
<feature type="region of interest" description="Disordered" evidence="6">
    <location>
        <begin position="1"/>
        <end position="24"/>
    </location>
</feature>
<feature type="domain" description="TCP" evidence="7">
    <location>
        <begin position="150"/>
        <end position="204"/>
    </location>
</feature>
<dbReference type="Proteomes" id="UP001293593">
    <property type="component" value="Unassembled WGS sequence"/>
</dbReference>
<evidence type="ECO:0000256" key="2">
    <source>
        <dbReference type="ARBA" id="ARBA00023015"/>
    </source>
</evidence>
<reference evidence="8" key="1">
    <citation type="submission" date="2023-10" db="EMBL/GenBank/DDBJ databases">
        <title>Chromosome-level genome of the transformable northern wattle, Acacia crassicarpa.</title>
        <authorList>
            <person name="Massaro I."/>
            <person name="Sinha N.R."/>
            <person name="Poethig S."/>
            <person name="Leichty A.R."/>
        </authorList>
    </citation>
    <scope>NUCLEOTIDE SEQUENCE</scope>
    <source>
        <strain evidence="8">Acra3RX</strain>
        <tissue evidence="8">Leaf</tissue>
    </source>
</reference>
<comment type="caution">
    <text evidence="8">The sequence shown here is derived from an EMBL/GenBank/DDBJ whole genome shotgun (WGS) entry which is preliminary data.</text>
</comment>
<dbReference type="PANTHER" id="PTHR31072:SF170">
    <property type="entry name" value="TRANSCRIPTION FACTOR TCP15-RELATED"/>
    <property type="match status" value="1"/>
</dbReference>
<evidence type="ECO:0000256" key="4">
    <source>
        <dbReference type="ARBA" id="ARBA00023163"/>
    </source>
</evidence>
<dbReference type="Pfam" id="PF03634">
    <property type="entry name" value="TCP"/>
    <property type="match status" value="1"/>
</dbReference>
<accession>A0AAE1KDW7</accession>
<keyword evidence="9" id="KW-1185">Reference proteome</keyword>
<comment type="subcellular location">
    <subcellularLocation>
        <location evidence="1">Nucleus</location>
    </subcellularLocation>
</comment>
<evidence type="ECO:0000256" key="1">
    <source>
        <dbReference type="ARBA" id="ARBA00004123"/>
    </source>
</evidence>
<protein>
    <recommendedName>
        <fullName evidence="7">TCP domain-containing protein</fullName>
    </recommendedName>
</protein>
<name>A0AAE1KDW7_9FABA</name>
<evidence type="ECO:0000259" key="7">
    <source>
        <dbReference type="PROSITE" id="PS51369"/>
    </source>
</evidence>
<evidence type="ECO:0000313" key="9">
    <source>
        <dbReference type="Proteomes" id="UP001293593"/>
    </source>
</evidence>
<proteinExistence type="predicted"/>
<evidence type="ECO:0000256" key="5">
    <source>
        <dbReference type="ARBA" id="ARBA00023242"/>
    </source>
</evidence>
<gene>
    <name evidence="8" type="ORF">QN277_019792</name>
</gene>
<evidence type="ECO:0000313" key="8">
    <source>
        <dbReference type="EMBL" id="KAK4271040.1"/>
    </source>
</evidence>
<keyword evidence="4" id="KW-0804">Transcription</keyword>
<dbReference type="PANTHER" id="PTHR31072">
    <property type="entry name" value="TRANSCRIPTION FACTOR TCP4-RELATED"/>
    <property type="match status" value="1"/>
</dbReference>
<evidence type="ECO:0000256" key="6">
    <source>
        <dbReference type="SAM" id="MobiDB-lite"/>
    </source>
</evidence>
<dbReference type="InterPro" id="IPR017887">
    <property type="entry name" value="TF_TCP_subgr"/>
</dbReference>
<dbReference type="EMBL" id="JAWXYG010000005">
    <property type="protein sequence ID" value="KAK4271040.1"/>
    <property type="molecule type" value="Genomic_DNA"/>
</dbReference>
<evidence type="ECO:0000256" key="3">
    <source>
        <dbReference type="ARBA" id="ARBA00023125"/>
    </source>
</evidence>
<dbReference type="PROSITE" id="PS51369">
    <property type="entry name" value="TCP"/>
    <property type="match status" value="1"/>
</dbReference>
<dbReference type="AlphaFoldDB" id="A0AAE1KDW7"/>
<dbReference type="GO" id="GO:0005634">
    <property type="term" value="C:nucleus"/>
    <property type="evidence" value="ECO:0007669"/>
    <property type="project" value="UniProtKB-SubCell"/>
</dbReference>
<keyword evidence="2" id="KW-0805">Transcription regulation</keyword>
<organism evidence="8 9">
    <name type="scientific">Acacia crassicarpa</name>
    <name type="common">northern wattle</name>
    <dbReference type="NCBI Taxonomy" id="499986"/>
    <lineage>
        <taxon>Eukaryota</taxon>
        <taxon>Viridiplantae</taxon>
        <taxon>Streptophyta</taxon>
        <taxon>Embryophyta</taxon>
        <taxon>Tracheophyta</taxon>
        <taxon>Spermatophyta</taxon>
        <taxon>Magnoliopsida</taxon>
        <taxon>eudicotyledons</taxon>
        <taxon>Gunneridae</taxon>
        <taxon>Pentapetalae</taxon>
        <taxon>rosids</taxon>
        <taxon>fabids</taxon>
        <taxon>Fabales</taxon>
        <taxon>Fabaceae</taxon>
        <taxon>Caesalpinioideae</taxon>
        <taxon>mimosoid clade</taxon>
        <taxon>Acacieae</taxon>
        <taxon>Acacia</taxon>
    </lineage>
</organism>
<dbReference type="GO" id="GO:0003700">
    <property type="term" value="F:DNA-binding transcription factor activity"/>
    <property type="evidence" value="ECO:0007669"/>
    <property type="project" value="InterPro"/>
</dbReference>
<keyword evidence="5" id="KW-0539">Nucleus</keyword>
<dbReference type="GO" id="GO:0043565">
    <property type="term" value="F:sequence-specific DNA binding"/>
    <property type="evidence" value="ECO:0007669"/>
    <property type="project" value="TreeGrafter"/>
</dbReference>
<sequence length="512" mass="54933">MEQSEHTTSDPSHNYQQQHRQLQHYHQNHQFQLDTSQAVVPFNGGGAPSCFINVGPTSIQAGLYGRGVVTATPSLSPSSYSWAPVPLVAPLTIVVPGSDQPHSSARSGGNVLHPIRTQQQGHQQQQWSISAATAGRDVVAASTNPPPPRTRDRHVKVDGRGRRIRIPAACAAMIFELTRELGHRSDGETIEWLLRQAEPSIIATIGTGVRPSNSSTTINLPSQWNSGSSTVLAPPSMSAPHTSHGVLPAHQHHQLYEDPFLHSTLVGLQQPQPHQQQEYQQLHLLTSGQISEALPNATGVEEDNGEPTDNYMRKRYREDLFKEDANQQEQSQFVGNDDQDSSITFLRDVQLQKAGSSSSNVLRRPATNLLPTTPMWVVPSGIDGGGGAVSSAFWMLTSGSGDAGVASAADSGGSVLFPTAQTGGSDGSVNHHFQAGSLQFMPSSNLDHGSVEFQGPQQAPTMSFVVPNHHQMLDDLSNMVATALNAFPGGVEDVNLVDLHHHEAGDNGDESG</sequence>